<dbReference type="Proteomes" id="UP001231316">
    <property type="component" value="Plasmid unnamed2"/>
</dbReference>
<keyword evidence="1" id="KW-0812">Transmembrane</keyword>
<keyword evidence="1" id="KW-1133">Transmembrane helix</keyword>
<organism evidence="2 3">
    <name type="scientific">Ligilactobacillus salivarius</name>
    <dbReference type="NCBI Taxonomy" id="1624"/>
    <lineage>
        <taxon>Bacteria</taxon>
        <taxon>Bacillati</taxon>
        <taxon>Bacillota</taxon>
        <taxon>Bacilli</taxon>
        <taxon>Lactobacillales</taxon>
        <taxon>Lactobacillaceae</taxon>
        <taxon>Ligilactobacillus</taxon>
    </lineage>
</organism>
<evidence type="ECO:0000256" key="1">
    <source>
        <dbReference type="SAM" id="Phobius"/>
    </source>
</evidence>
<keyword evidence="2" id="KW-0614">Plasmid</keyword>
<sequence>MKRIIYFLGNPYVDIVIMFVAMGIDTGFLVFDKDFSLTDWYLVFTAIMLAIMLLVPVVRWFIDLDLDKLIQVKSYKILDYSTEPLDDGTETYSLRVDINGNIKTLKRNSLKIVVNEQETEYIVDKAKADAGIVEHIGEYVEKNLGENVPNYKRNYFEVMREWNDTYRDKLNIKPKEYVYSYTETVSITRKKLF</sequence>
<evidence type="ECO:0000313" key="2">
    <source>
        <dbReference type="EMBL" id="WII29740.1"/>
    </source>
</evidence>
<geneLocation type="plasmid" evidence="2 3">
    <name>unnamed2</name>
</geneLocation>
<name>A0AAX3XBR7_9LACO</name>
<evidence type="ECO:0000313" key="3">
    <source>
        <dbReference type="Proteomes" id="UP001231316"/>
    </source>
</evidence>
<dbReference type="RefSeq" id="WP_284650707.1">
    <property type="nucleotide sequence ID" value="NZ_CP123973.1"/>
</dbReference>
<feature type="transmembrane region" description="Helical" evidence="1">
    <location>
        <begin position="43"/>
        <end position="62"/>
    </location>
</feature>
<keyword evidence="1" id="KW-0472">Membrane</keyword>
<accession>A0AAX3XBR7</accession>
<feature type="transmembrane region" description="Helical" evidence="1">
    <location>
        <begin position="12"/>
        <end position="31"/>
    </location>
</feature>
<dbReference type="EMBL" id="CP123973">
    <property type="protein sequence ID" value="WII29740.1"/>
    <property type="molecule type" value="Genomic_DNA"/>
</dbReference>
<protein>
    <submittedName>
        <fullName evidence="2">Uncharacterized protein</fullName>
    </submittedName>
</protein>
<dbReference type="AlphaFoldDB" id="A0AAX3XBR7"/>
<gene>
    <name evidence="2" type="ORF">QFE45_10760</name>
</gene>
<proteinExistence type="predicted"/>
<reference evidence="2" key="1">
    <citation type="submission" date="2023-04" db="EMBL/GenBank/DDBJ databases">
        <title>Four porcine-derived lactic acid bacteria strains analyses and their evaluation as potential probiotics based on genomics.</title>
        <authorList>
            <person name="Niu D."/>
        </authorList>
    </citation>
    <scope>NUCLEOTIDE SEQUENCE</scope>
    <source>
        <strain evidence="2">ZSA5</strain>
        <plasmid evidence="2">unnamed2</plasmid>
    </source>
</reference>